<comment type="caution">
    <text evidence="1">The sequence shown here is derived from an EMBL/GenBank/DDBJ whole genome shotgun (WGS) entry which is preliminary data.</text>
</comment>
<evidence type="ECO:0000313" key="2">
    <source>
        <dbReference type="Proteomes" id="UP000178953"/>
    </source>
</evidence>
<name>A0A1E8QBC4_9MYCO</name>
<dbReference type="RefSeq" id="WP_070351225.1">
    <property type="nucleotide sequence ID" value="NZ_CP043474.1"/>
</dbReference>
<dbReference type="PANTHER" id="PTHR34301:SF8">
    <property type="entry name" value="ATPASE DOMAIN-CONTAINING PROTEIN"/>
    <property type="match status" value="1"/>
</dbReference>
<dbReference type="PANTHER" id="PTHR34301">
    <property type="entry name" value="DNA-BINDING PROTEIN-RELATED"/>
    <property type="match status" value="1"/>
</dbReference>
<reference evidence="1 2" key="1">
    <citation type="submission" date="2016-09" db="EMBL/GenBank/DDBJ databases">
        <title>genome sequence of Mycobacterium sp. 739 SCH.</title>
        <authorList>
            <person name="Greninger A.L."/>
            <person name="Qin X."/>
            <person name="Jerome K."/>
            <person name="Vora S."/>
            <person name="Quinn K."/>
        </authorList>
    </citation>
    <scope>NUCLEOTIDE SEQUENCE [LARGE SCALE GENOMIC DNA]</scope>
    <source>
        <strain evidence="1 2">SCH</strain>
    </source>
</reference>
<protein>
    <recommendedName>
        <fullName evidence="3">Orc1-like AAA ATPase domain-containing protein</fullName>
    </recommendedName>
</protein>
<dbReference type="SUPFAM" id="SSF52540">
    <property type="entry name" value="P-loop containing nucleoside triphosphate hydrolases"/>
    <property type="match status" value="1"/>
</dbReference>
<dbReference type="OrthoDB" id="1550950at2"/>
<organism evidence="1 2">
    <name type="scientific">Mycolicibacterium grossiae</name>
    <dbReference type="NCBI Taxonomy" id="1552759"/>
    <lineage>
        <taxon>Bacteria</taxon>
        <taxon>Bacillati</taxon>
        <taxon>Actinomycetota</taxon>
        <taxon>Actinomycetes</taxon>
        <taxon>Mycobacteriales</taxon>
        <taxon>Mycobacteriaceae</taxon>
        <taxon>Mycolicibacterium</taxon>
    </lineage>
</organism>
<dbReference type="AlphaFoldDB" id="A0A1E8QBC4"/>
<sequence length="376" mass="40775">MSLVVGGIVPPEDVVGRVREAEEVLASLTASGAVLVGDRRHGKTSLSRLVQRMAADRGAVVVAVSAERATYADFVAALTTELARLDPSWAQELARIRVSITAGPVRLERDVRAAAAFDDLVDRAVRRAKDRLLVLFIDEVSVLARNLERTDAGSGDAFLHVLRRLWQENPGRIATVLSGSIGFHHVSGDAPSTVNDIAKIAVGPIRADHATYLAECLLLGSGTATTDRPAVAAAIAAAAENVPYYIQHLVASARNSWHATGVPPTPDIVDRLVDEAVDSPYDPWDLRHYRDRLPHYYGDDAPAIAKLLDVYAHAEGPLEVDVALQRLRSEGSSITDRDALVSALERLELDHYLVRTGTADRFASALVRRAWTAMRR</sequence>
<gene>
    <name evidence="1" type="ORF">BEL07_00345</name>
</gene>
<proteinExistence type="predicted"/>
<keyword evidence="2" id="KW-1185">Reference proteome</keyword>
<accession>A0A1E8QBC4</accession>
<evidence type="ECO:0008006" key="3">
    <source>
        <dbReference type="Google" id="ProtNLM"/>
    </source>
</evidence>
<dbReference type="EMBL" id="MCHX01000001">
    <property type="protein sequence ID" value="OFJ55798.1"/>
    <property type="molecule type" value="Genomic_DNA"/>
</dbReference>
<evidence type="ECO:0000313" key="1">
    <source>
        <dbReference type="EMBL" id="OFJ55798.1"/>
    </source>
</evidence>
<dbReference type="Proteomes" id="UP000178953">
    <property type="component" value="Unassembled WGS sequence"/>
</dbReference>
<dbReference type="Gene3D" id="3.40.50.300">
    <property type="entry name" value="P-loop containing nucleotide triphosphate hydrolases"/>
    <property type="match status" value="1"/>
</dbReference>
<dbReference type="InterPro" id="IPR027417">
    <property type="entry name" value="P-loop_NTPase"/>
</dbReference>